<dbReference type="InterPro" id="IPR001810">
    <property type="entry name" value="F-box_dom"/>
</dbReference>
<evidence type="ECO:0000313" key="2">
    <source>
        <dbReference type="EMBL" id="KAJ7614974.1"/>
    </source>
</evidence>
<accession>A0AAD7BAH5</accession>
<dbReference type="Proteomes" id="UP001221142">
    <property type="component" value="Unassembled WGS sequence"/>
</dbReference>
<dbReference type="AlphaFoldDB" id="A0AAD7BAH5"/>
<sequence>MDFSDVPPEILCHILLLSDPQTVLMCSSVSRQWHDTIAGCPELQYELELWRSGLALAKHRRAWQKLDWTSKTVVELASLSGHKGRELAAGVFAFQQDGSDIHSFSLQENAHPCVETHALGIDPDAEVCLTIDPTQDLLALLYSPQPGAESFSLMLQTLSVAQPHPMARHSTITVESDLWVGRPRAIHIADDVVGVSFGYPGTVRVWNWHTGVLLADVRVHTDEPGFQFISPRAFVTASTTHSGWIDLFVITPFAKAPDSEGAVHVARLRFPELARMSPRMLQAIEIYSGPLCGTPIRRSFSHRNDSRIYLFLIQLESDEDETRYLRLIIHHRTLVGYVSQYEREGRTESIDLQWESWGPRNTRILAGDQFDWVANAHGERIACRDIEGMQVQVLDFGVIPGDPSNGYNEDGTMVLEPSTIGAPFKDPVTTHLPFRRTLLDPVLDPDDYFNAILMDEQHIVVTDEETDKMTVFKF</sequence>
<dbReference type="CDD" id="cd09917">
    <property type="entry name" value="F-box_SF"/>
    <property type="match status" value="1"/>
</dbReference>
<organism evidence="2 3">
    <name type="scientific">Roridomyces roridus</name>
    <dbReference type="NCBI Taxonomy" id="1738132"/>
    <lineage>
        <taxon>Eukaryota</taxon>
        <taxon>Fungi</taxon>
        <taxon>Dikarya</taxon>
        <taxon>Basidiomycota</taxon>
        <taxon>Agaricomycotina</taxon>
        <taxon>Agaricomycetes</taxon>
        <taxon>Agaricomycetidae</taxon>
        <taxon>Agaricales</taxon>
        <taxon>Marasmiineae</taxon>
        <taxon>Mycenaceae</taxon>
        <taxon>Roridomyces</taxon>
    </lineage>
</organism>
<dbReference type="SUPFAM" id="SSF81383">
    <property type="entry name" value="F-box domain"/>
    <property type="match status" value="1"/>
</dbReference>
<keyword evidence="3" id="KW-1185">Reference proteome</keyword>
<evidence type="ECO:0000313" key="3">
    <source>
        <dbReference type="Proteomes" id="UP001221142"/>
    </source>
</evidence>
<dbReference type="InterPro" id="IPR036047">
    <property type="entry name" value="F-box-like_dom_sf"/>
</dbReference>
<feature type="domain" description="F-box" evidence="1">
    <location>
        <begin position="1"/>
        <end position="53"/>
    </location>
</feature>
<dbReference type="EMBL" id="JARKIF010000025">
    <property type="protein sequence ID" value="KAJ7614974.1"/>
    <property type="molecule type" value="Genomic_DNA"/>
</dbReference>
<gene>
    <name evidence="2" type="ORF">FB45DRAFT_1064586</name>
</gene>
<name>A0AAD7BAH5_9AGAR</name>
<dbReference type="PROSITE" id="PS50181">
    <property type="entry name" value="FBOX"/>
    <property type="match status" value="1"/>
</dbReference>
<proteinExistence type="predicted"/>
<protein>
    <recommendedName>
        <fullName evidence="1">F-box domain-containing protein</fullName>
    </recommendedName>
</protein>
<dbReference type="Pfam" id="PF12937">
    <property type="entry name" value="F-box-like"/>
    <property type="match status" value="1"/>
</dbReference>
<dbReference type="Gene3D" id="1.20.1280.50">
    <property type="match status" value="1"/>
</dbReference>
<reference evidence="2" key="1">
    <citation type="submission" date="2023-03" db="EMBL/GenBank/DDBJ databases">
        <title>Massive genome expansion in bonnet fungi (Mycena s.s.) driven by repeated elements and novel gene families across ecological guilds.</title>
        <authorList>
            <consortium name="Lawrence Berkeley National Laboratory"/>
            <person name="Harder C.B."/>
            <person name="Miyauchi S."/>
            <person name="Viragh M."/>
            <person name="Kuo A."/>
            <person name="Thoen E."/>
            <person name="Andreopoulos B."/>
            <person name="Lu D."/>
            <person name="Skrede I."/>
            <person name="Drula E."/>
            <person name="Henrissat B."/>
            <person name="Morin E."/>
            <person name="Kohler A."/>
            <person name="Barry K."/>
            <person name="LaButti K."/>
            <person name="Morin E."/>
            <person name="Salamov A."/>
            <person name="Lipzen A."/>
            <person name="Mereny Z."/>
            <person name="Hegedus B."/>
            <person name="Baldrian P."/>
            <person name="Stursova M."/>
            <person name="Weitz H."/>
            <person name="Taylor A."/>
            <person name="Grigoriev I.V."/>
            <person name="Nagy L.G."/>
            <person name="Martin F."/>
            <person name="Kauserud H."/>
        </authorList>
    </citation>
    <scope>NUCLEOTIDE SEQUENCE</scope>
    <source>
        <strain evidence="2">9284</strain>
    </source>
</reference>
<comment type="caution">
    <text evidence="2">The sequence shown here is derived from an EMBL/GenBank/DDBJ whole genome shotgun (WGS) entry which is preliminary data.</text>
</comment>
<dbReference type="SMART" id="SM00256">
    <property type="entry name" value="FBOX"/>
    <property type="match status" value="1"/>
</dbReference>
<evidence type="ECO:0000259" key="1">
    <source>
        <dbReference type="PROSITE" id="PS50181"/>
    </source>
</evidence>